<dbReference type="InterPro" id="IPR003141">
    <property type="entry name" value="Pol/His_phosphatase_N"/>
</dbReference>
<comment type="caution">
    <text evidence="2">The sequence shown here is derived from an EMBL/GenBank/DDBJ whole genome shotgun (WGS) entry which is preliminary data.</text>
</comment>
<dbReference type="InterPro" id="IPR016195">
    <property type="entry name" value="Pol/histidinol_Pase-like"/>
</dbReference>
<dbReference type="CDD" id="cd07438">
    <property type="entry name" value="PHP_HisPPase_AMP"/>
    <property type="match status" value="1"/>
</dbReference>
<dbReference type="AlphaFoldDB" id="A0A1T0CJT8"/>
<gene>
    <name evidence="2" type="ORF">B0680_09165</name>
</gene>
<dbReference type="Gene3D" id="1.10.150.650">
    <property type="match status" value="1"/>
</dbReference>
<dbReference type="RefSeq" id="WP_078254796.1">
    <property type="nucleotide sequence ID" value="NZ_MUYU01000026.1"/>
</dbReference>
<protein>
    <submittedName>
        <fullName evidence="2">Phosphatase</fullName>
    </submittedName>
</protein>
<evidence type="ECO:0000313" key="3">
    <source>
        <dbReference type="Proteomes" id="UP000189800"/>
    </source>
</evidence>
<dbReference type="STRING" id="470453.B0680_09165"/>
<feature type="domain" description="Polymerase/histidinol phosphatase N-terminal" evidence="1">
    <location>
        <begin position="4"/>
        <end position="69"/>
    </location>
</feature>
<dbReference type="OrthoDB" id="9804333at2"/>
<dbReference type="Gene3D" id="3.20.20.140">
    <property type="entry name" value="Metal-dependent hydrolases"/>
    <property type="match status" value="1"/>
</dbReference>
<dbReference type="PANTHER" id="PTHR42924:SF3">
    <property type="entry name" value="POLYMERASE_HISTIDINOL PHOSPHATASE N-TERMINAL DOMAIN-CONTAINING PROTEIN"/>
    <property type="match status" value="1"/>
</dbReference>
<dbReference type="Proteomes" id="UP000189800">
    <property type="component" value="Unassembled WGS sequence"/>
</dbReference>
<dbReference type="Pfam" id="PF02811">
    <property type="entry name" value="PHP"/>
    <property type="match status" value="1"/>
</dbReference>
<evidence type="ECO:0000259" key="1">
    <source>
        <dbReference type="SMART" id="SM00481"/>
    </source>
</evidence>
<dbReference type="GO" id="GO:0004534">
    <property type="term" value="F:5'-3' RNA exonuclease activity"/>
    <property type="evidence" value="ECO:0007669"/>
    <property type="project" value="TreeGrafter"/>
</dbReference>
<dbReference type="GO" id="GO:0035312">
    <property type="term" value="F:5'-3' DNA exonuclease activity"/>
    <property type="evidence" value="ECO:0007669"/>
    <property type="project" value="TreeGrafter"/>
</dbReference>
<dbReference type="SMART" id="SM00481">
    <property type="entry name" value="POLIIIAc"/>
    <property type="match status" value="1"/>
</dbReference>
<dbReference type="InterPro" id="IPR004013">
    <property type="entry name" value="PHP_dom"/>
</dbReference>
<reference evidence="2 3" key="1">
    <citation type="submission" date="2017-02" db="EMBL/GenBank/DDBJ databases">
        <title>Draft genome sequence of Moraxella pluranimalium CCUG 54913T type strain.</title>
        <authorList>
            <person name="Salva-Serra F."/>
            <person name="Engstrom-Jakobsson H."/>
            <person name="Thorell K."/>
            <person name="Jaen-Luchoro D."/>
            <person name="Gonzales-Siles L."/>
            <person name="Karlsson R."/>
            <person name="Yazdan S."/>
            <person name="Boulund F."/>
            <person name="Johnning A."/>
            <person name="Engstrand L."/>
            <person name="Kristiansson E."/>
            <person name="Moore E."/>
        </authorList>
    </citation>
    <scope>NUCLEOTIDE SEQUENCE [LARGE SCALE GENOMIC DNA]</scope>
    <source>
        <strain evidence="2 3">CCUG 54913</strain>
    </source>
</reference>
<dbReference type="PANTHER" id="PTHR42924">
    <property type="entry name" value="EXONUCLEASE"/>
    <property type="match status" value="1"/>
</dbReference>
<keyword evidence="3" id="KW-1185">Reference proteome</keyword>
<organism evidence="2 3">
    <name type="scientific">Moraxella pluranimalium</name>
    <dbReference type="NCBI Taxonomy" id="470453"/>
    <lineage>
        <taxon>Bacteria</taxon>
        <taxon>Pseudomonadati</taxon>
        <taxon>Pseudomonadota</taxon>
        <taxon>Gammaproteobacteria</taxon>
        <taxon>Moraxellales</taxon>
        <taxon>Moraxellaceae</taxon>
        <taxon>Moraxella</taxon>
    </lineage>
</organism>
<dbReference type="SUPFAM" id="SSF89550">
    <property type="entry name" value="PHP domain-like"/>
    <property type="match status" value="1"/>
</dbReference>
<proteinExistence type="predicted"/>
<name>A0A1T0CJT8_9GAMM</name>
<dbReference type="InterPro" id="IPR052018">
    <property type="entry name" value="PHP_domain"/>
</dbReference>
<dbReference type="EMBL" id="MUYU01000026">
    <property type="protein sequence ID" value="OOS22616.1"/>
    <property type="molecule type" value="Genomic_DNA"/>
</dbReference>
<evidence type="ECO:0000313" key="2">
    <source>
        <dbReference type="EMBL" id="OOS22616.1"/>
    </source>
</evidence>
<accession>A0A1T0CJT8</accession>
<sequence>MPKIDLHAHSTCSDGTNTPTELLTKAGQMGIDVFALTDHDTVMGIDEARHTADELGIRLINGVEISCQHTVTGGYGKHREIDKIIHVVALDFDDVTKMHTALQALQDSRHQRGYLMVQKLGEILCDDTVDAQALSEHLWQAVLIKAGGNARAVGRAHIGQVLYEMGYVHNVQAAFDKYLADNKPAYVAIDTISMADAVRLIHDCGGLAVLAHPTRYKLSSTRTQKLISDFAECGGDACELPNNEPISTVDMVSRAIAKHGLLVSLGSDFHGSNMPWRKLGVTTKPKAGQVGVWTKFKPSVMVE</sequence>